<protein>
    <submittedName>
        <fullName evidence="1">Uncharacterized protein</fullName>
    </submittedName>
</protein>
<organism evidence="1 3">
    <name type="scientific">Phytophthora infestans</name>
    <name type="common">Potato late blight agent</name>
    <name type="synonym">Botrytis infestans</name>
    <dbReference type="NCBI Taxonomy" id="4787"/>
    <lineage>
        <taxon>Eukaryota</taxon>
        <taxon>Sar</taxon>
        <taxon>Stramenopiles</taxon>
        <taxon>Oomycota</taxon>
        <taxon>Peronosporomycetes</taxon>
        <taxon>Peronosporales</taxon>
        <taxon>Peronosporaceae</taxon>
        <taxon>Phytophthora</taxon>
    </lineage>
</organism>
<evidence type="ECO:0000313" key="2">
    <source>
        <dbReference type="EMBL" id="KAF4146181.1"/>
    </source>
</evidence>
<dbReference type="Proteomes" id="UP000602510">
    <property type="component" value="Unassembled WGS sequence"/>
</dbReference>
<keyword evidence="3" id="KW-1185">Reference proteome</keyword>
<gene>
    <name evidence="1" type="ORF">GN244_ATG15317</name>
    <name evidence="2" type="ORF">GN958_ATG04656</name>
</gene>
<evidence type="ECO:0000313" key="1">
    <source>
        <dbReference type="EMBL" id="KAF4032807.1"/>
    </source>
</evidence>
<dbReference type="EMBL" id="JAACNO010000644">
    <property type="protein sequence ID" value="KAF4146181.1"/>
    <property type="molecule type" value="Genomic_DNA"/>
</dbReference>
<dbReference type="Proteomes" id="UP000704712">
    <property type="component" value="Unassembled WGS sequence"/>
</dbReference>
<reference evidence="1" key="1">
    <citation type="submission" date="2020-04" db="EMBL/GenBank/DDBJ databases">
        <title>Hybrid Assembly of Korean Phytophthora infestans isolates.</title>
        <authorList>
            <person name="Prokchorchik M."/>
            <person name="Lee Y."/>
            <person name="Seo J."/>
            <person name="Cho J.-H."/>
            <person name="Park Y.-E."/>
            <person name="Jang D.-C."/>
            <person name="Im J.-S."/>
            <person name="Choi J.-G."/>
            <person name="Park H.-J."/>
            <person name="Lee G.-B."/>
            <person name="Lee Y.-G."/>
            <person name="Hong S.-Y."/>
            <person name="Cho K."/>
            <person name="Sohn K.H."/>
        </authorList>
    </citation>
    <scope>NUCLEOTIDE SEQUENCE</scope>
    <source>
        <strain evidence="1">KR_1_A1</strain>
        <strain evidence="2">KR_2_A2</strain>
    </source>
</reference>
<evidence type="ECO:0000313" key="3">
    <source>
        <dbReference type="Proteomes" id="UP000602510"/>
    </source>
</evidence>
<dbReference type="EMBL" id="WSZM01000463">
    <property type="protein sequence ID" value="KAF4032807.1"/>
    <property type="molecule type" value="Genomic_DNA"/>
</dbReference>
<dbReference type="AlphaFoldDB" id="A0A833SDB6"/>
<name>A0A833SDB6_PHYIN</name>
<accession>A0A833SDB6</accession>
<comment type="caution">
    <text evidence="1">The sequence shown here is derived from an EMBL/GenBank/DDBJ whole genome shotgun (WGS) entry which is preliminary data.</text>
</comment>
<sequence>MMEIDDDFEENQTKAALDDRNSLDLCSGGDAQKTFLLCCLCDIRTKPQSFSSAKVTHYITN</sequence>
<proteinExistence type="predicted"/>